<dbReference type="Pfam" id="PF01121">
    <property type="entry name" value="CoaE"/>
    <property type="match status" value="1"/>
</dbReference>
<keyword evidence="6 8" id="KW-0067">ATP-binding</keyword>
<dbReference type="InterPro" id="IPR027417">
    <property type="entry name" value="P-loop_NTPase"/>
</dbReference>
<comment type="pathway">
    <text evidence="8">Cofactor biosynthesis; coenzyme A biosynthesis; CoA from (R)-pantothenate: step 5/5.</text>
</comment>
<dbReference type="InterPro" id="IPR001977">
    <property type="entry name" value="Depp_CoAkinase"/>
</dbReference>
<comment type="similarity">
    <text evidence="1 8">Belongs to the CoaE family.</text>
</comment>
<comment type="caution">
    <text evidence="10">The sequence shown here is derived from an EMBL/GenBank/DDBJ whole genome shotgun (WGS) entry which is preliminary data.</text>
</comment>
<keyword evidence="11" id="KW-1185">Reference proteome</keyword>
<dbReference type="PANTHER" id="PTHR10695">
    <property type="entry name" value="DEPHOSPHO-COA KINASE-RELATED"/>
    <property type="match status" value="1"/>
</dbReference>
<accession>A0A7X3FEX5</accession>
<evidence type="ECO:0000256" key="1">
    <source>
        <dbReference type="ARBA" id="ARBA00009018"/>
    </source>
</evidence>
<dbReference type="PANTHER" id="PTHR10695:SF46">
    <property type="entry name" value="BIFUNCTIONAL COENZYME A SYNTHASE-RELATED"/>
    <property type="match status" value="1"/>
</dbReference>
<protein>
    <recommendedName>
        <fullName evidence="8 9">Dephospho-CoA kinase</fullName>
        <ecNumber evidence="8 9">2.7.1.24</ecNumber>
    </recommendedName>
    <alternativeName>
        <fullName evidence="8">Dephosphocoenzyme A kinase</fullName>
    </alternativeName>
</protein>
<organism evidence="10 11">
    <name type="scientific">Paenibacillus lutrae</name>
    <dbReference type="NCBI Taxonomy" id="2078573"/>
    <lineage>
        <taxon>Bacteria</taxon>
        <taxon>Bacillati</taxon>
        <taxon>Bacillota</taxon>
        <taxon>Bacilli</taxon>
        <taxon>Bacillales</taxon>
        <taxon>Paenibacillaceae</taxon>
        <taxon>Paenibacillus</taxon>
    </lineage>
</organism>
<evidence type="ECO:0000256" key="7">
    <source>
        <dbReference type="ARBA" id="ARBA00022993"/>
    </source>
</evidence>
<keyword evidence="4 8" id="KW-0547">Nucleotide-binding</keyword>
<evidence type="ECO:0000256" key="3">
    <source>
        <dbReference type="ARBA" id="ARBA00022679"/>
    </source>
</evidence>
<dbReference type="SUPFAM" id="SSF52540">
    <property type="entry name" value="P-loop containing nucleoside triphosphate hydrolases"/>
    <property type="match status" value="1"/>
</dbReference>
<feature type="binding site" evidence="8">
    <location>
        <begin position="10"/>
        <end position="15"/>
    </location>
    <ligand>
        <name>ATP</name>
        <dbReference type="ChEBI" id="CHEBI:30616"/>
    </ligand>
</feature>
<evidence type="ECO:0000256" key="2">
    <source>
        <dbReference type="ARBA" id="ARBA00022490"/>
    </source>
</evidence>
<keyword evidence="3 8" id="KW-0808">Transferase</keyword>
<name>A0A7X3FEX5_9BACL</name>
<sequence>MNIGLTGGIACGKSTVSAMLVRRGAVLIDADQIAREVVEPGSPVLAEVAAHFGQDILLPDGSLHRKKLGEYVFRSEEARKKLESFLHPSIRRLMKERMEASERDFPDKLVVVDVPLLYESGLEGMFSHVMVVYVPREVQLKRLMVRDTLTEEQAEARLEAQWPIERKKELADILIDNSGAFEETEKQVELYMLNRGLL</sequence>
<evidence type="ECO:0000256" key="4">
    <source>
        <dbReference type="ARBA" id="ARBA00022741"/>
    </source>
</evidence>
<dbReference type="AlphaFoldDB" id="A0A7X3FEX5"/>
<keyword evidence="5 8" id="KW-0418">Kinase</keyword>
<dbReference type="GO" id="GO:0004140">
    <property type="term" value="F:dephospho-CoA kinase activity"/>
    <property type="evidence" value="ECO:0007669"/>
    <property type="project" value="UniProtKB-UniRule"/>
</dbReference>
<dbReference type="FunFam" id="3.40.50.300:FF:000991">
    <property type="entry name" value="Dephospho-CoA kinase"/>
    <property type="match status" value="1"/>
</dbReference>
<keyword evidence="7 8" id="KW-0173">Coenzyme A biosynthesis</keyword>
<dbReference type="Proteomes" id="UP000490800">
    <property type="component" value="Unassembled WGS sequence"/>
</dbReference>
<evidence type="ECO:0000313" key="10">
    <source>
        <dbReference type="EMBL" id="MVO98438.1"/>
    </source>
</evidence>
<dbReference type="GO" id="GO:0005737">
    <property type="term" value="C:cytoplasm"/>
    <property type="evidence" value="ECO:0007669"/>
    <property type="project" value="UniProtKB-SubCell"/>
</dbReference>
<dbReference type="Gene3D" id="3.40.50.300">
    <property type="entry name" value="P-loop containing nucleotide triphosphate hydrolases"/>
    <property type="match status" value="1"/>
</dbReference>
<proteinExistence type="inferred from homology"/>
<comment type="catalytic activity">
    <reaction evidence="8">
        <text>3'-dephospho-CoA + ATP = ADP + CoA + H(+)</text>
        <dbReference type="Rhea" id="RHEA:18245"/>
        <dbReference type="ChEBI" id="CHEBI:15378"/>
        <dbReference type="ChEBI" id="CHEBI:30616"/>
        <dbReference type="ChEBI" id="CHEBI:57287"/>
        <dbReference type="ChEBI" id="CHEBI:57328"/>
        <dbReference type="ChEBI" id="CHEBI:456216"/>
        <dbReference type="EC" id="2.7.1.24"/>
    </reaction>
</comment>
<dbReference type="PROSITE" id="PS51219">
    <property type="entry name" value="DPCK"/>
    <property type="match status" value="1"/>
</dbReference>
<gene>
    <name evidence="8" type="primary">coaE</name>
    <name evidence="10" type="ORF">EDM21_02630</name>
</gene>
<dbReference type="EC" id="2.7.1.24" evidence="8 9"/>
<dbReference type="GO" id="GO:0005524">
    <property type="term" value="F:ATP binding"/>
    <property type="evidence" value="ECO:0007669"/>
    <property type="project" value="UniProtKB-UniRule"/>
</dbReference>
<dbReference type="NCBIfam" id="TIGR00152">
    <property type="entry name" value="dephospho-CoA kinase"/>
    <property type="match status" value="1"/>
</dbReference>
<comment type="function">
    <text evidence="8">Catalyzes the phosphorylation of the 3'-hydroxyl group of dephosphocoenzyme A to form coenzyme A.</text>
</comment>
<dbReference type="RefSeq" id="WP_157332696.1">
    <property type="nucleotide sequence ID" value="NZ_RHLK01000002.1"/>
</dbReference>
<dbReference type="GO" id="GO:0015937">
    <property type="term" value="P:coenzyme A biosynthetic process"/>
    <property type="evidence" value="ECO:0007669"/>
    <property type="project" value="UniProtKB-UniRule"/>
</dbReference>
<evidence type="ECO:0000256" key="6">
    <source>
        <dbReference type="ARBA" id="ARBA00022840"/>
    </source>
</evidence>
<evidence type="ECO:0000256" key="8">
    <source>
        <dbReference type="HAMAP-Rule" id="MF_00376"/>
    </source>
</evidence>
<keyword evidence="2 8" id="KW-0963">Cytoplasm</keyword>
<comment type="subcellular location">
    <subcellularLocation>
        <location evidence="8">Cytoplasm</location>
    </subcellularLocation>
</comment>
<dbReference type="UniPathway" id="UPA00241">
    <property type="reaction ID" value="UER00356"/>
</dbReference>
<evidence type="ECO:0000256" key="9">
    <source>
        <dbReference type="NCBIfam" id="TIGR00152"/>
    </source>
</evidence>
<dbReference type="CDD" id="cd02022">
    <property type="entry name" value="DPCK"/>
    <property type="match status" value="1"/>
</dbReference>
<dbReference type="EMBL" id="RHLK01000002">
    <property type="protein sequence ID" value="MVO98438.1"/>
    <property type="molecule type" value="Genomic_DNA"/>
</dbReference>
<dbReference type="OrthoDB" id="9812943at2"/>
<evidence type="ECO:0000313" key="11">
    <source>
        <dbReference type="Proteomes" id="UP000490800"/>
    </source>
</evidence>
<evidence type="ECO:0000256" key="5">
    <source>
        <dbReference type="ARBA" id="ARBA00022777"/>
    </source>
</evidence>
<dbReference type="HAMAP" id="MF_00376">
    <property type="entry name" value="Dephospho_CoA_kinase"/>
    <property type="match status" value="1"/>
</dbReference>
<reference evidence="10 11" key="1">
    <citation type="journal article" date="2019" name="Microorganisms">
        <title>Paenibacillus lutrae sp. nov., A Chitinolytic Species Isolated from A River Otter in Castril Natural Park, Granada, Spain.</title>
        <authorList>
            <person name="Rodriguez M."/>
            <person name="Reina J.C."/>
            <person name="Bejar V."/>
            <person name="Llamas I."/>
        </authorList>
    </citation>
    <scope>NUCLEOTIDE SEQUENCE [LARGE SCALE GENOMIC DNA]</scope>
    <source>
        <strain evidence="10 11">N10</strain>
    </source>
</reference>